<evidence type="ECO:0000256" key="3">
    <source>
        <dbReference type="ARBA" id="ARBA00022806"/>
    </source>
</evidence>
<keyword evidence="2 5" id="KW-0378">Hydrolase</keyword>
<comment type="caution">
    <text evidence="9">The sequence shown here is derived from an EMBL/GenBank/DDBJ whole genome shotgun (WGS) entry which is preliminary data.</text>
</comment>
<dbReference type="InterPro" id="IPR016195">
    <property type="entry name" value="Pol/histidinol_Pase-like"/>
</dbReference>
<evidence type="ECO:0000313" key="9">
    <source>
        <dbReference type="EMBL" id="MBB3186559.1"/>
    </source>
</evidence>
<dbReference type="RefSeq" id="WP_183412433.1">
    <property type="nucleotide sequence ID" value="NZ_JACHYB010000001.1"/>
</dbReference>
<dbReference type="InterPro" id="IPR014017">
    <property type="entry name" value="DNA_helicase_UvrD-like_C"/>
</dbReference>
<reference evidence="9 10" key="1">
    <citation type="submission" date="2020-08" db="EMBL/GenBank/DDBJ databases">
        <title>Genomic Encyclopedia of Type Strains, Phase IV (KMG-IV): sequencing the most valuable type-strain genomes for metagenomic binning, comparative biology and taxonomic classification.</title>
        <authorList>
            <person name="Goeker M."/>
        </authorList>
    </citation>
    <scope>NUCLEOTIDE SEQUENCE [LARGE SCALE GENOMIC DNA]</scope>
    <source>
        <strain evidence="9 10">DSM 27471</strain>
    </source>
</reference>
<dbReference type="GO" id="GO:0005524">
    <property type="term" value="F:ATP binding"/>
    <property type="evidence" value="ECO:0007669"/>
    <property type="project" value="UniProtKB-UniRule"/>
</dbReference>
<protein>
    <submittedName>
        <fullName evidence="9">Uncharacterized protein (TIGR00375 family)</fullName>
    </submittedName>
</protein>
<dbReference type="EMBL" id="JACHYB010000001">
    <property type="protein sequence ID" value="MBB3186559.1"/>
    <property type="molecule type" value="Genomic_DNA"/>
</dbReference>
<feature type="compositionally biased region" description="Basic and acidic residues" evidence="6">
    <location>
        <begin position="450"/>
        <end position="459"/>
    </location>
</feature>
<keyword evidence="1 5" id="KW-0547">Nucleotide-binding</keyword>
<dbReference type="InterPro" id="IPR027417">
    <property type="entry name" value="P-loop_NTPase"/>
</dbReference>
<dbReference type="SUPFAM" id="SSF89550">
    <property type="entry name" value="PHP domain-like"/>
    <property type="match status" value="1"/>
</dbReference>
<dbReference type="GO" id="GO:0016787">
    <property type="term" value="F:hydrolase activity"/>
    <property type="evidence" value="ECO:0007669"/>
    <property type="project" value="UniProtKB-UniRule"/>
</dbReference>
<evidence type="ECO:0000256" key="2">
    <source>
        <dbReference type="ARBA" id="ARBA00022801"/>
    </source>
</evidence>
<feature type="region of interest" description="Disordered" evidence="6">
    <location>
        <begin position="443"/>
        <end position="467"/>
    </location>
</feature>
<sequence>MKFFADFHLHSHYSRATSKDLNLDTLYQWAKIKGIHVLGTGDFTHPGWLKELEDRLEPDGNGLFRLKNPPHEEGVPGIKPQGIDVRFCLSTEIASIYKYGDKVRKNHNIVLAPDFDTAKRINARLSQIGNLASDGRPILGLPSRDLLEIVLESSQDAHLIPAHVWTPWFSTLGSKGGYDSIEECFRDLSNHIFALETGLSSDPAMNWKLSSLDRYTLVSNSDAHSPQKMGREANVFDTELSYYAMFEALKSRQGFCGTYEFFPEEGKYHLDGHRKCNISLTPQESFKLKNICPVCGKPLTIGVLNRIETLADRPSAEQPTNAPGFKYIVPLPEILAQIEGSSTASKGVMQEFTRVISTFGNEFDLLHVVPVEEIKAKSNVLLAEAIRRLRAEEVHPQGGYDGEYGTISIFNAGEIARFTGQENLFDEEISVANVVEPEQSYSLQQPAALPEKKGEEQKPNTKQQQAIQEEKNTLVIAGPGTGKTKTLIQWIAFQIEEKGILPDTIIAITFTNKAADELRVRLQKQIGDKANRIMVGTFHAIAYGFLKEMYPETGTIYDQTSRISLFNILFPEMDNAGHKKLSYAYEKYHEGIDPDQKEFSTHFETYHQFLRDNHAVDLSAIIWQANNELKNSQKSFTQKYKCLAVDEFQDSNPVQYEFVRLLASGKHVFTIGDPNQSIYGFRGSDIRLFYKAETDLQATRIMLQKNYRTPPSILKAADEVIRHNSLAGETHAEAVKTSDVEIKQYVAGNATEEANYIATQILNYVGGVDALSTGQLLSDYDYAFSDIAVLYRTHRIGSQIIHQLKAKGIPVLLSDGSSFLSETPFDLVANALQLLQNEHNMVALSRLIDHLLSITKEQKQFILKSMMERSIDFEHLSDDQRWREWILLYRQLSSGFETSNPGTVLEPLLDFFLPLTGVLNVIKLRPSESIFIVFQQLRFTSFSVFVSISFKSSIWSYWYRVFFKQRFEF</sequence>
<accession>A0A7W5H1F2</accession>
<dbReference type="Pfam" id="PF13361">
    <property type="entry name" value="UvrD_C"/>
    <property type="match status" value="1"/>
</dbReference>
<dbReference type="PROSITE" id="PS51217">
    <property type="entry name" value="UVRD_HELICASE_CTER"/>
    <property type="match status" value="1"/>
</dbReference>
<keyword evidence="4 5" id="KW-0067">ATP-binding</keyword>
<dbReference type="InterPro" id="IPR014016">
    <property type="entry name" value="UvrD-like_ATP-bd"/>
</dbReference>
<organism evidence="9 10">
    <name type="scientific">Microbacter margulisiae</name>
    <dbReference type="NCBI Taxonomy" id="1350067"/>
    <lineage>
        <taxon>Bacteria</taxon>
        <taxon>Pseudomonadati</taxon>
        <taxon>Bacteroidota</taxon>
        <taxon>Bacteroidia</taxon>
        <taxon>Bacteroidales</taxon>
        <taxon>Porphyromonadaceae</taxon>
        <taxon>Microbacter</taxon>
    </lineage>
</organism>
<keyword evidence="10" id="KW-1185">Reference proteome</keyword>
<dbReference type="Gene3D" id="3.40.50.300">
    <property type="entry name" value="P-loop containing nucleotide triphosphate hydrolases"/>
    <property type="match status" value="2"/>
</dbReference>
<name>A0A7W5H1F2_9PORP</name>
<dbReference type="PANTHER" id="PTHR40084">
    <property type="entry name" value="PHOSPHOHYDROLASE, PHP FAMILY"/>
    <property type="match status" value="1"/>
</dbReference>
<evidence type="ECO:0000256" key="6">
    <source>
        <dbReference type="SAM" id="MobiDB-lite"/>
    </source>
</evidence>
<keyword evidence="3 5" id="KW-0347">Helicase</keyword>
<dbReference type="Gene3D" id="3.20.20.140">
    <property type="entry name" value="Metal-dependent hydrolases"/>
    <property type="match status" value="1"/>
</dbReference>
<dbReference type="PANTHER" id="PTHR40084:SF1">
    <property type="entry name" value="PHOSPHOTRANSFERASE"/>
    <property type="match status" value="1"/>
</dbReference>
<dbReference type="Gene3D" id="1.10.486.10">
    <property type="entry name" value="PCRA, domain 4"/>
    <property type="match status" value="1"/>
</dbReference>
<proteinExistence type="predicted"/>
<dbReference type="Pfam" id="PF00580">
    <property type="entry name" value="UvrD-helicase"/>
    <property type="match status" value="1"/>
</dbReference>
<dbReference type="InterPro" id="IPR013986">
    <property type="entry name" value="DExx_box_DNA_helicase_dom_sf"/>
</dbReference>
<dbReference type="GO" id="GO:0004386">
    <property type="term" value="F:helicase activity"/>
    <property type="evidence" value="ECO:0007669"/>
    <property type="project" value="UniProtKB-UniRule"/>
</dbReference>
<dbReference type="GO" id="GO:0140097">
    <property type="term" value="F:catalytic activity, acting on DNA"/>
    <property type="evidence" value="ECO:0007669"/>
    <property type="project" value="UniProtKB-ARBA"/>
</dbReference>
<dbReference type="Gene3D" id="1.10.10.160">
    <property type="match status" value="1"/>
</dbReference>
<dbReference type="AlphaFoldDB" id="A0A7W5H1F2"/>
<evidence type="ECO:0000256" key="5">
    <source>
        <dbReference type="PROSITE-ProRule" id="PRU00560"/>
    </source>
</evidence>
<evidence type="ECO:0000256" key="1">
    <source>
        <dbReference type="ARBA" id="ARBA00022741"/>
    </source>
</evidence>
<feature type="domain" description="UvrD-like helicase ATP-binding" evidence="7">
    <location>
        <begin position="456"/>
        <end position="710"/>
    </location>
</feature>
<evidence type="ECO:0000256" key="4">
    <source>
        <dbReference type="ARBA" id="ARBA00022840"/>
    </source>
</evidence>
<dbReference type="PROSITE" id="PS51198">
    <property type="entry name" value="UVRD_HELICASE_ATP_BIND"/>
    <property type="match status" value="1"/>
</dbReference>
<gene>
    <name evidence="9" type="ORF">FHX64_000722</name>
</gene>
<feature type="binding site" evidence="5">
    <location>
        <begin position="477"/>
        <end position="484"/>
    </location>
    <ligand>
        <name>ATP</name>
        <dbReference type="ChEBI" id="CHEBI:30616"/>
    </ligand>
</feature>
<dbReference type="CDD" id="cd17932">
    <property type="entry name" value="DEXQc_UvrD"/>
    <property type="match status" value="1"/>
</dbReference>
<dbReference type="SUPFAM" id="SSF52540">
    <property type="entry name" value="P-loop containing nucleoside triphosphate hydrolases"/>
    <property type="match status" value="1"/>
</dbReference>
<evidence type="ECO:0000259" key="7">
    <source>
        <dbReference type="PROSITE" id="PS51198"/>
    </source>
</evidence>
<dbReference type="Proteomes" id="UP000544222">
    <property type="component" value="Unassembled WGS sequence"/>
</dbReference>
<dbReference type="CDD" id="cd19067">
    <property type="entry name" value="PfuEndoQ-like"/>
    <property type="match status" value="1"/>
</dbReference>
<evidence type="ECO:0000259" key="8">
    <source>
        <dbReference type="PROSITE" id="PS51217"/>
    </source>
</evidence>
<evidence type="ECO:0000313" key="10">
    <source>
        <dbReference type="Proteomes" id="UP000544222"/>
    </source>
</evidence>
<feature type="domain" description="UvrD-like helicase C-terminal" evidence="8">
    <location>
        <begin position="711"/>
        <end position="969"/>
    </location>
</feature>